<keyword evidence="1" id="KW-1133">Transmembrane helix</keyword>
<feature type="non-terminal residue" evidence="2">
    <location>
        <position position="1"/>
    </location>
</feature>
<keyword evidence="3" id="KW-1185">Reference proteome</keyword>
<comment type="caution">
    <text evidence="2">The sequence shown here is derived from an EMBL/GenBank/DDBJ whole genome shotgun (WGS) entry which is preliminary data.</text>
</comment>
<proteinExistence type="predicted"/>
<protein>
    <submittedName>
        <fullName evidence="2">Uncharacterized protein</fullName>
    </submittedName>
</protein>
<dbReference type="EMBL" id="JBHLZP010000055">
    <property type="protein sequence ID" value="MFB9832614.1"/>
    <property type="molecule type" value="Genomic_DNA"/>
</dbReference>
<evidence type="ECO:0000313" key="2">
    <source>
        <dbReference type="EMBL" id="MFB9832614.1"/>
    </source>
</evidence>
<accession>A0ABV5YC63</accession>
<evidence type="ECO:0000256" key="1">
    <source>
        <dbReference type="SAM" id="Phobius"/>
    </source>
</evidence>
<gene>
    <name evidence="2" type="ORF">ACFFNX_10485</name>
</gene>
<reference evidence="2 3" key="1">
    <citation type="submission" date="2024-09" db="EMBL/GenBank/DDBJ databases">
        <authorList>
            <person name="Sun Q."/>
            <person name="Mori K."/>
        </authorList>
    </citation>
    <scope>NUCLEOTIDE SEQUENCE [LARGE SCALE GENOMIC DNA]</scope>
    <source>
        <strain evidence="2 3">TBRC 0563</strain>
    </source>
</reference>
<evidence type="ECO:0000313" key="3">
    <source>
        <dbReference type="Proteomes" id="UP001589627"/>
    </source>
</evidence>
<dbReference type="RefSeq" id="WP_378198641.1">
    <property type="nucleotide sequence ID" value="NZ_JBHLZP010000055.1"/>
</dbReference>
<feature type="transmembrane region" description="Helical" evidence="1">
    <location>
        <begin position="12"/>
        <end position="32"/>
    </location>
</feature>
<sequence>RAADRPHRGRWRWPAAITVSGAFALLIGLPVLPLRTDNALRSISPQLLETYGWPAFVRQVTAAADTLPPGSGIFTSNYGEAGALTILGPHAGLRVPVSSGHNGYMLWGPPSGTTPETVLCVGEFDAAYLRRTWSDVREIAPITMPGGVVNEETARHAAIYLSATTWRLGADLAGATPPRLGRVLWILGGECGLMACHRASSWVE</sequence>
<name>A0ABV5YC63_9ACTN</name>
<dbReference type="Proteomes" id="UP001589627">
    <property type="component" value="Unassembled WGS sequence"/>
</dbReference>
<keyword evidence="1" id="KW-0472">Membrane</keyword>
<organism evidence="2 3">
    <name type="scientific">Actinoallomurus acaciae</name>
    <dbReference type="NCBI Taxonomy" id="502577"/>
    <lineage>
        <taxon>Bacteria</taxon>
        <taxon>Bacillati</taxon>
        <taxon>Actinomycetota</taxon>
        <taxon>Actinomycetes</taxon>
        <taxon>Streptosporangiales</taxon>
        <taxon>Thermomonosporaceae</taxon>
        <taxon>Actinoallomurus</taxon>
    </lineage>
</organism>
<keyword evidence="1" id="KW-0812">Transmembrane</keyword>